<dbReference type="AlphaFoldDB" id="A0A5J4U4Y0"/>
<feature type="non-terminal residue" evidence="1">
    <location>
        <position position="1"/>
    </location>
</feature>
<comment type="caution">
    <text evidence="1">The sequence shown here is derived from an EMBL/GenBank/DDBJ whole genome shotgun (WGS) entry which is preliminary data.</text>
</comment>
<organism evidence="1 2">
    <name type="scientific">Streblomastix strix</name>
    <dbReference type="NCBI Taxonomy" id="222440"/>
    <lineage>
        <taxon>Eukaryota</taxon>
        <taxon>Metamonada</taxon>
        <taxon>Preaxostyla</taxon>
        <taxon>Oxymonadida</taxon>
        <taxon>Streblomastigidae</taxon>
        <taxon>Streblomastix</taxon>
    </lineage>
</organism>
<dbReference type="Proteomes" id="UP000324800">
    <property type="component" value="Unassembled WGS sequence"/>
</dbReference>
<gene>
    <name evidence="1" type="ORF">EZS28_039758</name>
</gene>
<proteinExistence type="predicted"/>
<dbReference type="EMBL" id="SNRW01021302">
    <property type="protein sequence ID" value="KAA6364715.1"/>
    <property type="molecule type" value="Genomic_DNA"/>
</dbReference>
<evidence type="ECO:0000313" key="1">
    <source>
        <dbReference type="EMBL" id="KAA6364715.1"/>
    </source>
</evidence>
<protein>
    <submittedName>
        <fullName evidence="1">Uncharacterized protein</fullName>
    </submittedName>
</protein>
<name>A0A5J4U4Y0_9EUKA</name>
<sequence>AQDLRKSFTIDDVANDDIILAQEGQCNFLYSLIENRKDDEFRKGLFKSGVADSILFILESRKLQQITESYIDLFLQMSVPCGDEVKQMIFVQKPYPTLLKLFGRIDPYIIKLAALSIFNILGAGINRTPASTPHPPFEVMQQLNEIDKLFMLFKKTDVDNYTIDTAAVCVGRLF</sequence>
<accession>A0A5J4U4Y0</accession>
<evidence type="ECO:0000313" key="2">
    <source>
        <dbReference type="Proteomes" id="UP000324800"/>
    </source>
</evidence>
<reference evidence="1 2" key="1">
    <citation type="submission" date="2019-03" db="EMBL/GenBank/DDBJ databases">
        <title>Single cell metagenomics reveals metabolic interactions within the superorganism composed of flagellate Streblomastix strix and complex community of Bacteroidetes bacteria on its surface.</title>
        <authorList>
            <person name="Treitli S.C."/>
            <person name="Kolisko M."/>
            <person name="Husnik F."/>
            <person name="Keeling P."/>
            <person name="Hampl V."/>
        </authorList>
    </citation>
    <scope>NUCLEOTIDE SEQUENCE [LARGE SCALE GENOMIC DNA]</scope>
    <source>
        <strain evidence="1">ST1C</strain>
    </source>
</reference>